<dbReference type="AlphaFoldDB" id="A0A1J1HFK0"/>
<dbReference type="Proteomes" id="UP000183832">
    <property type="component" value="Unassembled WGS sequence"/>
</dbReference>
<proteinExistence type="predicted"/>
<gene>
    <name evidence="1" type="ORF">CLUMA_CG000369</name>
</gene>
<evidence type="ECO:0000313" key="2">
    <source>
        <dbReference type="Proteomes" id="UP000183832"/>
    </source>
</evidence>
<reference evidence="1 2" key="1">
    <citation type="submission" date="2015-04" db="EMBL/GenBank/DDBJ databases">
        <authorList>
            <person name="Syromyatnikov M.Y."/>
            <person name="Popov V.N."/>
        </authorList>
    </citation>
    <scope>NUCLEOTIDE SEQUENCE [LARGE SCALE GENOMIC DNA]</scope>
</reference>
<evidence type="ECO:0000313" key="1">
    <source>
        <dbReference type="EMBL" id="CRK86188.1"/>
    </source>
</evidence>
<dbReference type="EMBL" id="CVRI01000001">
    <property type="protein sequence ID" value="CRK86188.1"/>
    <property type="molecule type" value="Genomic_DNA"/>
</dbReference>
<protein>
    <submittedName>
        <fullName evidence="1">CLUMA_CG000369, isoform A</fullName>
    </submittedName>
</protein>
<keyword evidence="2" id="KW-1185">Reference proteome</keyword>
<organism evidence="1 2">
    <name type="scientific">Clunio marinus</name>
    <dbReference type="NCBI Taxonomy" id="568069"/>
    <lineage>
        <taxon>Eukaryota</taxon>
        <taxon>Metazoa</taxon>
        <taxon>Ecdysozoa</taxon>
        <taxon>Arthropoda</taxon>
        <taxon>Hexapoda</taxon>
        <taxon>Insecta</taxon>
        <taxon>Pterygota</taxon>
        <taxon>Neoptera</taxon>
        <taxon>Endopterygota</taxon>
        <taxon>Diptera</taxon>
        <taxon>Nematocera</taxon>
        <taxon>Chironomoidea</taxon>
        <taxon>Chironomidae</taxon>
        <taxon>Clunio</taxon>
    </lineage>
</organism>
<sequence length="120" mass="14278">MLNIKLETSNLWNGMKFLVSFRSIVKDSSSRSEVKPHDEILDEIDEYKNRNKKQKEMNCCRITHWKPQTINKEFLSISKDFTMKSFRMVIGRQRKHLLKNSCDQKKSNIYEFMSNLVAEA</sequence>
<accession>A0A1J1HFK0</accession>
<name>A0A1J1HFK0_9DIPT</name>